<dbReference type="STRING" id="3088.A0A383WDX2"/>
<evidence type="ECO:0000313" key="2">
    <source>
        <dbReference type="Proteomes" id="UP000256970"/>
    </source>
</evidence>
<dbReference type="Proteomes" id="UP000256970">
    <property type="component" value="Unassembled WGS sequence"/>
</dbReference>
<organism evidence="1 2">
    <name type="scientific">Tetradesmus obliquus</name>
    <name type="common">Green alga</name>
    <name type="synonym">Acutodesmus obliquus</name>
    <dbReference type="NCBI Taxonomy" id="3088"/>
    <lineage>
        <taxon>Eukaryota</taxon>
        <taxon>Viridiplantae</taxon>
        <taxon>Chlorophyta</taxon>
        <taxon>core chlorophytes</taxon>
        <taxon>Chlorophyceae</taxon>
        <taxon>CS clade</taxon>
        <taxon>Sphaeropleales</taxon>
        <taxon>Scenedesmaceae</taxon>
        <taxon>Tetradesmus</taxon>
    </lineage>
</organism>
<gene>
    <name evidence="1" type="ORF">BQ4739_LOCUS16151</name>
</gene>
<sequence>MAIKCILLYKLPKGVLPTKSDAERIISVLTEQLCCVQEGGRGTGGGLGEKQLEALINIYKQTQAPDLTAVASPVSLTDVWAFRLVREAPSKTFLMIRLAGPRGGLRVTEAEPSIRSFLERRLDYRQRAQLAIQSYSWSMGDKHSDVTVKLLQVSQQAQTPKVLAVEVTYHPAVDLAAGGAVLAELAGRIADLVGPEGPGQPGSLVLLQPDYSRFNAEELPGAFGPMHIVVAYNELLAEGLGAR</sequence>
<reference evidence="1 2" key="1">
    <citation type="submission" date="2016-10" db="EMBL/GenBank/DDBJ databases">
        <authorList>
            <person name="Cai Z."/>
        </authorList>
    </citation>
    <scope>NUCLEOTIDE SEQUENCE [LARGE SCALE GENOMIC DNA]</scope>
</reference>
<evidence type="ECO:0000313" key="1">
    <source>
        <dbReference type="EMBL" id="SZX75805.1"/>
    </source>
</evidence>
<dbReference type="AlphaFoldDB" id="A0A383WDX2"/>
<name>A0A383WDX2_TETOB</name>
<protein>
    <recommendedName>
        <fullName evidence="3">Mediator complex subunit 20</fullName>
    </recommendedName>
</protein>
<keyword evidence="2" id="KW-1185">Reference proteome</keyword>
<dbReference type="EMBL" id="FNXT01001243">
    <property type="protein sequence ID" value="SZX75805.1"/>
    <property type="molecule type" value="Genomic_DNA"/>
</dbReference>
<accession>A0A383WDX2</accession>
<evidence type="ECO:0008006" key="3">
    <source>
        <dbReference type="Google" id="ProtNLM"/>
    </source>
</evidence>
<proteinExistence type="predicted"/>